<dbReference type="AlphaFoldDB" id="A0ABC9BE54"/>
<proteinExistence type="predicted"/>
<dbReference type="Proteomes" id="UP001497457">
    <property type="component" value="Chromosome 25rd"/>
</dbReference>
<dbReference type="EMBL" id="OZ075135">
    <property type="protein sequence ID" value="CAL4999870.1"/>
    <property type="molecule type" value="Genomic_DNA"/>
</dbReference>
<keyword evidence="3" id="KW-1185">Reference proteome</keyword>
<sequence length="96" mass="10517">MSLVRISMATFVYLTAALFLALAIISCILSPCQAGNCIPGKPCKPTRKVACFVPSQSRRCSRYECPDVCSENGIKGCKAAYCNIKVIPYECCCPYY</sequence>
<evidence type="ECO:0000313" key="3">
    <source>
        <dbReference type="Proteomes" id="UP001497457"/>
    </source>
</evidence>
<protein>
    <submittedName>
        <fullName evidence="2">Uncharacterized protein</fullName>
    </submittedName>
</protein>
<feature type="chain" id="PRO_5044883305" evidence="1">
    <location>
        <begin position="35"/>
        <end position="96"/>
    </location>
</feature>
<keyword evidence="1" id="KW-0732">Signal</keyword>
<gene>
    <name evidence="2" type="ORF">URODEC1_LOCUS64560</name>
</gene>
<evidence type="ECO:0000313" key="2">
    <source>
        <dbReference type="EMBL" id="CAL4999870.1"/>
    </source>
</evidence>
<name>A0ABC9BE54_9POAL</name>
<feature type="signal peptide" evidence="1">
    <location>
        <begin position="1"/>
        <end position="34"/>
    </location>
</feature>
<reference evidence="2" key="1">
    <citation type="submission" date="2024-10" db="EMBL/GenBank/DDBJ databases">
        <authorList>
            <person name="Ryan C."/>
        </authorList>
    </citation>
    <scope>NUCLEOTIDE SEQUENCE [LARGE SCALE GENOMIC DNA]</scope>
</reference>
<evidence type="ECO:0000256" key="1">
    <source>
        <dbReference type="SAM" id="SignalP"/>
    </source>
</evidence>
<accession>A0ABC9BE54</accession>
<organism evidence="2 3">
    <name type="scientific">Urochloa decumbens</name>
    <dbReference type="NCBI Taxonomy" id="240449"/>
    <lineage>
        <taxon>Eukaryota</taxon>
        <taxon>Viridiplantae</taxon>
        <taxon>Streptophyta</taxon>
        <taxon>Embryophyta</taxon>
        <taxon>Tracheophyta</taxon>
        <taxon>Spermatophyta</taxon>
        <taxon>Magnoliopsida</taxon>
        <taxon>Liliopsida</taxon>
        <taxon>Poales</taxon>
        <taxon>Poaceae</taxon>
        <taxon>PACMAD clade</taxon>
        <taxon>Panicoideae</taxon>
        <taxon>Panicodae</taxon>
        <taxon>Paniceae</taxon>
        <taxon>Melinidinae</taxon>
        <taxon>Urochloa</taxon>
    </lineage>
</organism>
<dbReference type="PROSITE" id="PS51257">
    <property type="entry name" value="PROKAR_LIPOPROTEIN"/>
    <property type="match status" value="1"/>
</dbReference>